<protein>
    <submittedName>
        <fullName evidence="1">Uncharacterized protein</fullName>
    </submittedName>
</protein>
<name>A0A4Y6UIN3_9PROT</name>
<keyword evidence="2" id="KW-1185">Reference proteome</keyword>
<dbReference type="EMBL" id="CP038141">
    <property type="protein sequence ID" value="QDH17412.1"/>
    <property type="molecule type" value="Genomic_DNA"/>
</dbReference>
<sequence length="164" mass="18087">MAVINGIKSLLNRLRGKPQASANKTTFDAIAKRVMDKTKNLPYINAGFLEDGSMDGNVPVAAVAIWNEFGTPTIPERPFMRQTIEKNKAQWPKLFAAALTQAGGDFEAALDVVAERIVEQIQNEIKAFKEPPNAASTIKKKGFDNPLIDTGNMLRSVHYEIKDD</sequence>
<dbReference type="AlphaFoldDB" id="A0A4Y6UIN3"/>
<organism evidence="1 2">
    <name type="scientific">Swingsia samuiensis</name>
    <dbReference type="NCBI Taxonomy" id="1293412"/>
    <lineage>
        <taxon>Bacteria</taxon>
        <taxon>Pseudomonadati</taxon>
        <taxon>Pseudomonadota</taxon>
        <taxon>Alphaproteobacteria</taxon>
        <taxon>Acetobacterales</taxon>
        <taxon>Acetobacteraceae</taxon>
        <taxon>Swingsia</taxon>
    </lineage>
</organism>
<dbReference type="KEGG" id="ssam:E3D00_07415"/>
<accession>A0A4Y6UIN3</accession>
<reference evidence="1 2" key="1">
    <citation type="submission" date="2019-03" db="EMBL/GenBank/DDBJ databases">
        <title>The complete genome sequence of Swingsia samuiensis NBRC107927(T).</title>
        <authorList>
            <person name="Chua K.-O."/>
            <person name="Chan K.-G."/>
            <person name="See-Too W.-S."/>
        </authorList>
    </citation>
    <scope>NUCLEOTIDE SEQUENCE [LARGE SCALE GENOMIC DNA]</scope>
    <source>
        <strain evidence="1 2">AH83</strain>
    </source>
</reference>
<proteinExistence type="predicted"/>
<evidence type="ECO:0000313" key="2">
    <source>
        <dbReference type="Proteomes" id="UP000316313"/>
    </source>
</evidence>
<dbReference type="Proteomes" id="UP000316313">
    <property type="component" value="Chromosome"/>
</dbReference>
<dbReference type="OrthoDB" id="8612906at2"/>
<evidence type="ECO:0000313" key="1">
    <source>
        <dbReference type="EMBL" id="QDH17412.1"/>
    </source>
</evidence>
<gene>
    <name evidence="1" type="ORF">E3D00_07415</name>
</gene>
<dbReference type="RefSeq" id="WP_141461336.1">
    <property type="nucleotide sequence ID" value="NZ_CP038141.1"/>
</dbReference>